<dbReference type="AlphaFoldDB" id="A0A1H4JF65"/>
<dbReference type="STRING" id="402596.SAMN04489844_0114"/>
<dbReference type="GO" id="GO:0008168">
    <property type="term" value="F:methyltransferase activity"/>
    <property type="evidence" value="ECO:0007669"/>
    <property type="project" value="UniProtKB-KW"/>
</dbReference>
<proteinExistence type="predicted"/>
<accession>A0A1H4JF65</accession>
<dbReference type="PANTHER" id="PTHR43861">
    <property type="entry name" value="TRANS-ACONITATE 2-METHYLTRANSFERASE-RELATED"/>
    <property type="match status" value="1"/>
</dbReference>
<dbReference type="RefSeq" id="WP_090967388.1">
    <property type="nucleotide sequence ID" value="NZ_FNRT01000002.1"/>
</dbReference>
<keyword evidence="1" id="KW-0808">Transferase</keyword>
<evidence type="ECO:0000313" key="2">
    <source>
        <dbReference type="Proteomes" id="UP000198742"/>
    </source>
</evidence>
<dbReference type="GO" id="GO:0032259">
    <property type="term" value="P:methylation"/>
    <property type="evidence" value="ECO:0007669"/>
    <property type="project" value="UniProtKB-KW"/>
</dbReference>
<protein>
    <submittedName>
        <fullName evidence="1">Methyltransferase domain-containing protein</fullName>
    </submittedName>
</protein>
<gene>
    <name evidence="1" type="ORF">SAMN04489844_0114</name>
</gene>
<organism evidence="1 2">
    <name type="scientific">Nocardioides exalbidus</name>
    <dbReference type="NCBI Taxonomy" id="402596"/>
    <lineage>
        <taxon>Bacteria</taxon>
        <taxon>Bacillati</taxon>
        <taxon>Actinomycetota</taxon>
        <taxon>Actinomycetes</taxon>
        <taxon>Propionibacteriales</taxon>
        <taxon>Nocardioidaceae</taxon>
        <taxon>Nocardioides</taxon>
    </lineage>
</organism>
<dbReference type="CDD" id="cd02440">
    <property type="entry name" value="AdoMet_MTases"/>
    <property type="match status" value="1"/>
</dbReference>
<sequence length="230" mass="25056">MSQRADGPDPTKGVTEAFAGTDSPYWSETRSHVADLVPASAGRVLDVGCNDGTFGAALLARKTGREVWGIEPHDLDADAAATRLTGVTHGFYPDALGEVPGTFDCVSFNHVLEHMVDPWAALRATRERLAPDGCIVGELPNVRHLPFLVDLTVRGRFDYVDSGLLDRTHLRFFTRSSAHDLFRSSGYEVDAFFPVVAMGNARFPRTSKVVAKVIGDLSYMAFAFRARPTA</sequence>
<evidence type="ECO:0000313" key="1">
    <source>
        <dbReference type="EMBL" id="SEB44950.1"/>
    </source>
</evidence>
<keyword evidence="1" id="KW-0489">Methyltransferase</keyword>
<dbReference type="Gene3D" id="3.40.50.150">
    <property type="entry name" value="Vaccinia Virus protein VP39"/>
    <property type="match status" value="1"/>
</dbReference>
<dbReference type="InterPro" id="IPR029063">
    <property type="entry name" value="SAM-dependent_MTases_sf"/>
</dbReference>
<dbReference type="Proteomes" id="UP000198742">
    <property type="component" value="Unassembled WGS sequence"/>
</dbReference>
<dbReference type="Pfam" id="PF13489">
    <property type="entry name" value="Methyltransf_23"/>
    <property type="match status" value="1"/>
</dbReference>
<dbReference type="PANTHER" id="PTHR43861:SF5">
    <property type="entry name" value="BLL5978 PROTEIN"/>
    <property type="match status" value="1"/>
</dbReference>
<name>A0A1H4JF65_9ACTN</name>
<dbReference type="SUPFAM" id="SSF53335">
    <property type="entry name" value="S-adenosyl-L-methionine-dependent methyltransferases"/>
    <property type="match status" value="1"/>
</dbReference>
<dbReference type="OrthoDB" id="9810247at2"/>
<reference evidence="2" key="1">
    <citation type="submission" date="2016-10" db="EMBL/GenBank/DDBJ databases">
        <authorList>
            <person name="Varghese N."/>
            <person name="Submissions S."/>
        </authorList>
    </citation>
    <scope>NUCLEOTIDE SEQUENCE [LARGE SCALE GENOMIC DNA]</scope>
    <source>
        <strain evidence="2">DSM 22017</strain>
    </source>
</reference>
<dbReference type="EMBL" id="FNRT01000002">
    <property type="protein sequence ID" value="SEB44950.1"/>
    <property type="molecule type" value="Genomic_DNA"/>
</dbReference>
<keyword evidence="2" id="KW-1185">Reference proteome</keyword>